<sequence>RDAPEPPTRASSGHSPSFPSARRTRRVQLFALTERPGEGVESGEPERQAEKLEPGTKRGRAECVCRLELPAEAFGAEGPDVTPPPPPPLPLHCRFPALAGTNFILGKLLFLFPPPPPPSPPP</sequence>
<feature type="non-terminal residue" evidence="2">
    <location>
        <position position="1"/>
    </location>
</feature>
<dbReference type="EMBL" id="JP012446">
    <property type="protein sequence ID" value="AES01044.1"/>
    <property type="molecule type" value="mRNA"/>
</dbReference>
<feature type="compositionally biased region" description="Basic and acidic residues" evidence="1">
    <location>
        <begin position="44"/>
        <end position="58"/>
    </location>
</feature>
<protein>
    <submittedName>
        <fullName evidence="2">Lymphoid enhancer-binding factor 1</fullName>
    </submittedName>
</protein>
<organism evidence="2">
    <name type="scientific">Mustela putorius furo</name>
    <name type="common">European domestic ferret</name>
    <name type="synonym">Mustela furo</name>
    <dbReference type="NCBI Taxonomy" id="9669"/>
    <lineage>
        <taxon>Eukaryota</taxon>
        <taxon>Metazoa</taxon>
        <taxon>Chordata</taxon>
        <taxon>Craniata</taxon>
        <taxon>Vertebrata</taxon>
        <taxon>Euteleostomi</taxon>
        <taxon>Mammalia</taxon>
        <taxon>Eutheria</taxon>
        <taxon>Laurasiatheria</taxon>
        <taxon>Carnivora</taxon>
        <taxon>Caniformia</taxon>
        <taxon>Musteloidea</taxon>
        <taxon>Mustelidae</taxon>
        <taxon>Mustelinae</taxon>
        <taxon>Mustela</taxon>
    </lineage>
</organism>
<proteinExistence type="evidence at transcript level"/>
<feature type="compositionally biased region" description="Polar residues" evidence="1">
    <location>
        <begin position="9"/>
        <end position="18"/>
    </location>
</feature>
<feature type="region of interest" description="Disordered" evidence="1">
    <location>
        <begin position="1"/>
        <end position="58"/>
    </location>
</feature>
<accession>G9K819</accession>
<evidence type="ECO:0000256" key="1">
    <source>
        <dbReference type="SAM" id="MobiDB-lite"/>
    </source>
</evidence>
<evidence type="ECO:0000313" key="2">
    <source>
        <dbReference type="EMBL" id="AES01044.1"/>
    </source>
</evidence>
<reference evidence="2" key="1">
    <citation type="journal article" date="2013" name="J. Virol.">
        <title>Sequencing, annotation, and characterization of the influenza ferret infectome.</title>
        <authorList>
            <person name="Leon A.J."/>
            <person name="Banner D."/>
            <person name="Xu L."/>
            <person name="Ran L."/>
            <person name="Peng Z."/>
            <person name="Yi K."/>
            <person name="Chen C."/>
            <person name="Xu F."/>
            <person name="Huang J."/>
            <person name="Zhao Z."/>
            <person name="Lin Z."/>
            <person name="Huang S.H."/>
            <person name="Fang Y."/>
            <person name="Kelvin A.A."/>
            <person name="Ross T.M."/>
            <person name="Farooqui A."/>
            <person name="Kelvin D.J."/>
        </authorList>
    </citation>
    <scope>NUCLEOTIDE SEQUENCE</scope>
    <source>
        <tissue evidence="2">Lungs</tissue>
    </source>
</reference>
<dbReference type="AlphaFoldDB" id="G9K819"/>
<name>G9K819_MUSPF</name>
<feature type="non-terminal residue" evidence="2">
    <location>
        <position position="122"/>
    </location>
</feature>